<name>A0ACB8UIU4_9APHY</name>
<keyword evidence="2" id="KW-1185">Reference proteome</keyword>
<reference evidence="1" key="1">
    <citation type="journal article" date="2021" name="Environ. Microbiol.">
        <title>Gene family expansions and transcriptome signatures uncover fungal adaptations to wood decay.</title>
        <authorList>
            <person name="Hage H."/>
            <person name="Miyauchi S."/>
            <person name="Viragh M."/>
            <person name="Drula E."/>
            <person name="Min B."/>
            <person name="Chaduli D."/>
            <person name="Navarro D."/>
            <person name="Favel A."/>
            <person name="Norest M."/>
            <person name="Lesage-Meessen L."/>
            <person name="Balint B."/>
            <person name="Merenyi Z."/>
            <person name="de Eugenio L."/>
            <person name="Morin E."/>
            <person name="Martinez A.T."/>
            <person name="Baldrian P."/>
            <person name="Stursova M."/>
            <person name="Martinez M.J."/>
            <person name="Novotny C."/>
            <person name="Magnuson J.K."/>
            <person name="Spatafora J.W."/>
            <person name="Maurice S."/>
            <person name="Pangilinan J."/>
            <person name="Andreopoulos W."/>
            <person name="LaButti K."/>
            <person name="Hundley H."/>
            <person name="Na H."/>
            <person name="Kuo A."/>
            <person name="Barry K."/>
            <person name="Lipzen A."/>
            <person name="Henrissat B."/>
            <person name="Riley R."/>
            <person name="Ahrendt S."/>
            <person name="Nagy L.G."/>
            <person name="Grigoriev I.V."/>
            <person name="Martin F."/>
            <person name="Rosso M.N."/>
        </authorList>
    </citation>
    <scope>NUCLEOTIDE SEQUENCE</scope>
    <source>
        <strain evidence="1">CBS 384.51</strain>
    </source>
</reference>
<dbReference type="EMBL" id="MU274900">
    <property type="protein sequence ID" value="KAI0094121.1"/>
    <property type="molecule type" value="Genomic_DNA"/>
</dbReference>
<gene>
    <name evidence="1" type="ORF">BDY19DRAFT_981765</name>
</gene>
<evidence type="ECO:0000313" key="2">
    <source>
        <dbReference type="Proteomes" id="UP001055072"/>
    </source>
</evidence>
<dbReference type="Proteomes" id="UP001055072">
    <property type="component" value="Unassembled WGS sequence"/>
</dbReference>
<evidence type="ECO:0000313" key="1">
    <source>
        <dbReference type="EMBL" id="KAI0094121.1"/>
    </source>
</evidence>
<proteinExistence type="predicted"/>
<organism evidence="1 2">
    <name type="scientific">Irpex rosettiformis</name>
    <dbReference type="NCBI Taxonomy" id="378272"/>
    <lineage>
        <taxon>Eukaryota</taxon>
        <taxon>Fungi</taxon>
        <taxon>Dikarya</taxon>
        <taxon>Basidiomycota</taxon>
        <taxon>Agaricomycotina</taxon>
        <taxon>Agaricomycetes</taxon>
        <taxon>Polyporales</taxon>
        <taxon>Irpicaceae</taxon>
        <taxon>Irpex</taxon>
    </lineage>
</organism>
<protein>
    <submittedName>
        <fullName evidence="1">Uncharacterized protein</fullName>
    </submittedName>
</protein>
<sequence>MAPVRLRHPKGAKVYDLHQEIFAVTEIPPSLQESADSLFKSSGGYPPHGLTLIPELPIESLGLKQGEQLIVAQNAEASRAHRPAATAQAGVGDSPAGPMTGLTASQVPDSISPSPGPSGPDYVLTEGRYLVHRIVPDDNSCLFSSVAFVFEQSISKASEIRKNPSSWGGAIELTILAKHYSTEIASVDVETGRIDKFTPTSESDKGNRCIHGDAATIALILDAPHDFHRTVMPRVRQGDDDPTLVAAKKLADKLQAKRAYTNTSTFDL</sequence>
<accession>A0ACB8UIU4</accession>
<comment type="caution">
    <text evidence="1">The sequence shown here is derived from an EMBL/GenBank/DDBJ whole genome shotgun (WGS) entry which is preliminary data.</text>
</comment>